<dbReference type="RefSeq" id="WP_130877912.1">
    <property type="nucleotide sequence ID" value="NZ_JAGIOH010000001.1"/>
</dbReference>
<feature type="region of interest" description="Disordered" evidence="1">
    <location>
        <begin position="41"/>
        <end position="73"/>
    </location>
</feature>
<proteinExistence type="predicted"/>
<evidence type="ECO:0000313" key="2">
    <source>
        <dbReference type="EMBL" id="MBP2402951.1"/>
    </source>
</evidence>
<gene>
    <name evidence="2" type="ORF">JO379_002420</name>
</gene>
<feature type="compositionally biased region" description="Pro residues" evidence="1">
    <location>
        <begin position="57"/>
        <end position="66"/>
    </location>
</feature>
<sequence length="73" mass="7789">MKRKAPSALWGVGATLLLAAVVVAVAFAVIGAFEVDETVKPRPTRDSYSADVDLDFPDPPPPPEVYRPPGTVR</sequence>
<comment type="caution">
    <text evidence="2">The sequence shown here is derived from an EMBL/GenBank/DDBJ whole genome shotgun (WGS) entry which is preliminary data.</text>
</comment>
<evidence type="ECO:0000313" key="3">
    <source>
        <dbReference type="Proteomes" id="UP001519291"/>
    </source>
</evidence>
<protein>
    <submittedName>
        <fullName evidence="2">Uncharacterized protein</fullName>
    </submittedName>
</protein>
<accession>A0ABS4Y2I5</accession>
<evidence type="ECO:0000256" key="1">
    <source>
        <dbReference type="SAM" id="MobiDB-lite"/>
    </source>
</evidence>
<dbReference type="EMBL" id="JAGIOH010000001">
    <property type="protein sequence ID" value="MBP2402951.1"/>
    <property type="molecule type" value="Genomic_DNA"/>
</dbReference>
<dbReference type="Proteomes" id="UP001519291">
    <property type="component" value="Unassembled WGS sequence"/>
</dbReference>
<name>A0ABS4Y2I5_9ACTN</name>
<dbReference type="GeneID" id="91569287"/>
<reference evidence="2 3" key="1">
    <citation type="submission" date="2021-03" db="EMBL/GenBank/DDBJ databases">
        <title>Sequencing the genomes of 1000 actinobacteria strains.</title>
        <authorList>
            <person name="Klenk H.-P."/>
        </authorList>
    </citation>
    <scope>NUCLEOTIDE SEQUENCE [LARGE SCALE GENOMIC DNA]</scope>
    <source>
        <strain evidence="2 3">DSM 41480</strain>
    </source>
</reference>
<organism evidence="2 3">
    <name type="scientific">Streptomyces syringium</name>
    <dbReference type="NCBI Taxonomy" id="76729"/>
    <lineage>
        <taxon>Bacteria</taxon>
        <taxon>Bacillati</taxon>
        <taxon>Actinomycetota</taxon>
        <taxon>Actinomycetes</taxon>
        <taxon>Kitasatosporales</taxon>
        <taxon>Streptomycetaceae</taxon>
        <taxon>Streptomyces</taxon>
    </lineage>
</organism>
<keyword evidence="3" id="KW-1185">Reference proteome</keyword>